<dbReference type="EMBL" id="ML995871">
    <property type="protein sequence ID" value="KAF2766466.1"/>
    <property type="molecule type" value="Genomic_DNA"/>
</dbReference>
<name>A0A6G1L0Q3_9PEZI</name>
<evidence type="ECO:0000256" key="1">
    <source>
        <dbReference type="SAM" id="MobiDB-lite"/>
    </source>
</evidence>
<dbReference type="Proteomes" id="UP000799436">
    <property type="component" value="Unassembled WGS sequence"/>
</dbReference>
<dbReference type="AlphaFoldDB" id="A0A6G1L0Q3"/>
<reference evidence="2" key="1">
    <citation type="journal article" date="2020" name="Stud. Mycol.">
        <title>101 Dothideomycetes genomes: a test case for predicting lifestyles and emergence of pathogens.</title>
        <authorList>
            <person name="Haridas S."/>
            <person name="Albert R."/>
            <person name="Binder M."/>
            <person name="Bloem J."/>
            <person name="Labutti K."/>
            <person name="Salamov A."/>
            <person name="Andreopoulos B."/>
            <person name="Baker S."/>
            <person name="Barry K."/>
            <person name="Bills G."/>
            <person name="Bluhm B."/>
            <person name="Cannon C."/>
            <person name="Castanera R."/>
            <person name="Culley D."/>
            <person name="Daum C."/>
            <person name="Ezra D."/>
            <person name="Gonzalez J."/>
            <person name="Henrissat B."/>
            <person name="Kuo A."/>
            <person name="Liang C."/>
            <person name="Lipzen A."/>
            <person name="Lutzoni F."/>
            <person name="Magnuson J."/>
            <person name="Mondo S."/>
            <person name="Nolan M."/>
            <person name="Ohm R."/>
            <person name="Pangilinan J."/>
            <person name="Park H.-J."/>
            <person name="Ramirez L."/>
            <person name="Alfaro M."/>
            <person name="Sun H."/>
            <person name="Tritt A."/>
            <person name="Yoshinaga Y."/>
            <person name="Zwiers L.-H."/>
            <person name="Turgeon B."/>
            <person name="Goodwin S."/>
            <person name="Spatafora J."/>
            <person name="Crous P."/>
            <person name="Grigoriev I."/>
        </authorList>
    </citation>
    <scope>NUCLEOTIDE SEQUENCE</scope>
    <source>
        <strain evidence="2">CBS 116005</strain>
    </source>
</reference>
<sequence length="153" mass="16448">MISEPQPKRNGGWVLLLLGAPDNPLDDRILASLPGRQASGRQILVLCPGHPVFFMVPWGQHHASNARLGGTGHPVFFMVFWGQYDANGGRLGGTGYSVFFTVSGANSKPSRLDTPSFSRSLAPTRCEHCSSREPPAYEASNIRAGSVRTPSVS</sequence>
<feature type="region of interest" description="Disordered" evidence="1">
    <location>
        <begin position="131"/>
        <end position="153"/>
    </location>
</feature>
<proteinExistence type="predicted"/>
<accession>A0A6G1L0Q3</accession>
<protein>
    <submittedName>
        <fullName evidence="2">Uncharacterized protein</fullName>
    </submittedName>
</protein>
<evidence type="ECO:0000313" key="3">
    <source>
        <dbReference type="Proteomes" id="UP000799436"/>
    </source>
</evidence>
<keyword evidence="3" id="KW-1185">Reference proteome</keyword>
<evidence type="ECO:0000313" key="2">
    <source>
        <dbReference type="EMBL" id="KAF2766466.1"/>
    </source>
</evidence>
<organism evidence="2 3">
    <name type="scientific">Teratosphaeria nubilosa</name>
    <dbReference type="NCBI Taxonomy" id="161662"/>
    <lineage>
        <taxon>Eukaryota</taxon>
        <taxon>Fungi</taxon>
        <taxon>Dikarya</taxon>
        <taxon>Ascomycota</taxon>
        <taxon>Pezizomycotina</taxon>
        <taxon>Dothideomycetes</taxon>
        <taxon>Dothideomycetidae</taxon>
        <taxon>Mycosphaerellales</taxon>
        <taxon>Teratosphaeriaceae</taxon>
        <taxon>Teratosphaeria</taxon>
    </lineage>
</organism>
<gene>
    <name evidence="2" type="ORF">EJ03DRAFT_178013</name>
</gene>